<dbReference type="GO" id="GO:0006310">
    <property type="term" value="P:DNA recombination"/>
    <property type="evidence" value="ECO:0007669"/>
    <property type="project" value="UniProtKB-UniRule"/>
</dbReference>
<dbReference type="InterPro" id="IPR027786">
    <property type="entry name" value="Nse4/EID"/>
</dbReference>
<comment type="caution">
    <text evidence="10">The sequence shown here is derived from an EMBL/GenBank/DDBJ whole genome shotgun (WGS) entry which is preliminary data.</text>
</comment>
<dbReference type="OMA" id="RVCIRKK"/>
<dbReference type="GO" id="GO:0006281">
    <property type="term" value="P:DNA repair"/>
    <property type="evidence" value="ECO:0007669"/>
    <property type="project" value="UniProtKB-UniRule"/>
</dbReference>
<evidence type="ECO:0000256" key="1">
    <source>
        <dbReference type="ARBA" id="ARBA00004123"/>
    </source>
</evidence>
<dbReference type="AlphaFoldDB" id="A0A8T2VCT8"/>
<proteinExistence type="inferred from homology"/>
<comment type="subunit">
    <text evidence="7">Component of the SMC5-SMC6 complex.</text>
</comment>
<evidence type="ECO:0000256" key="4">
    <source>
        <dbReference type="ARBA" id="ARBA00023172"/>
    </source>
</evidence>
<evidence type="ECO:0000256" key="3">
    <source>
        <dbReference type="ARBA" id="ARBA00022763"/>
    </source>
</evidence>
<evidence type="ECO:0000256" key="2">
    <source>
        <dbReference type="ARBA" id="ARBA00008997"/>
    </source>
</evidence>
<evidence type="ECO:0000256" key="7">
    <source>
        <dbReference type="RuleBase" id="RU365071"/>
    </source>
</evidence>
<dbReference type="PANTHER" id="PTHR16140">
    <property type="entry name" value="NON-STRUCTURAL MAINTENANCE OF CHROMOSOMES ELEMENT 4"/>
    <property type="match status" value="1"/>
</dbReference>
<feature type="region of interest" description="Disordered" evidence="8">
    <location>
        <begin position="1"/>
        <end position="31"/>
    </location>
</feature>
<accession>A0A8T2VCT8</accession>
<keyword evidence="11" id="KW-1185">Reference proteome</keyword>
<comment type="subcellular location">
    <subcellularLocation>
        <location evidence="1 7">Nucleus</location>
    </subcellularLocation>
</comment>
<evidence type="ECO:0000256" key="6">
    <source>
        <dbReference type="ARBA" id="ARBA00023242"/>
    </source>
</evidence>
<keyword evidence="3 7" id="KW-0227">DNA damage</keyword>
<evidence type="ECO:0000313" key="10">
    <source>
        <dbReference type="EMBL" id="KAH7445020.1"/>
    </source>
</evidence>
<reference evidence="10" key="1">
    <citation type="submission" date="2021-08" db="EMBL/GenBank/DDBJ databases">
        <title>WGS assembly of Ceratopteris richardii.</title>
        <authorList>
            <person name="Marchant D.B."/>
            <person name="Chen G."/>
            <person name="Jenkins J."/>
            <person name="Shu S."/>
            <person name="Leebens-Mack J."/>
            <person name="Grimwood J."/>
            <person name="Schmutz J."/>
            <person name="Soltis P."/>
            <person name="Soltis D."/>
            <person name="Chen Z.-H."/>
        </authorList>
    </citation>
    <scope>NUCLEOTIDE SEQUENCE</scope>
    <source>
        <strain evidence="10">Whitten #5841</strain>
        <tissue evidence="10">Leaf</tissue>
    </source>
</reference>
<evidence type="ECO:0000256" key="5">
    <source>
        <dbReference type="ARBA" id="ARBA00023204"/>
    </source>
</evidence>
<dbReference type="Pfam" id="PF08743">
    <property type="entry name" value="Nse4_C"/>
    <property type="match status" value="1"/>
</dbReference>
<feature type="domain" description="Non-structural maintenance of chromosome element 4 C-terminal" evidence="9">
    <location>
        <begin position="211"/>
        <end position="292"/>
    </location>
</feature>
<gene>
    <name evidence="10" type="ORF">KP509_02G102600</name>
</gene>
<keyword evidence="6 7" id="KW-0539">Nucleus</keyword>
<dbReference type="Proteomes" id="UP000825935">
    <property type="component" value="Chromosome 2"/>
</dbReference>
<dbReference type="PANTHER" id="PTHR16140:SF0">
    <property type="entry name" value="NON-STRUCTURAL MAINTENANCE OF CHROMOSOMES ELEMENT 4"/>
    <property type="match status" value="1"/>
</dbReference>
<comment type="function">
    <text evidence="7">Component of the SMC5-SMC6 complex, that promotes sister chromatid alignment after DNA damage and facilitates double-stranded DNA breaks (DSBs) repair via homologous recombination between sister chromatids.</text>
</comment>
<keyword evidence="4 7" id="KW-0233">DNA recombination</keyword>
<dbReference type="InterPro" id="IPR014854">
    <property type="entry name" value="Nse4_C"/>
</dbReference>
<evidence type="ECO:0000313" key="11">
    <source>
        <dbReference type="Proteomes" id="UP000825935"/>
    </source>
</evidence>
<evidence type="ECO:0000256" key="8">
    <source>
        <dbReference type="SAM" id="MobiDB-lite"/>
    </source>
</evidence>
<keyword evidence="5 7" id="KW-0234">DNA repair</keyword>
<dbReference type="EMBL" id="CM035407">
    <property type="protein sequence ID" value="KAH7445020.1"/>
    <property type="molecule type" value="Genomic_DNA"/>
</dbReference>
<dbReference type="GO" id="GO:0030915">
    <property type="term" value="C:Smc5-Smc6 complex"/>
    <property type="evidence" value="ECO:0007669"/>
    <property type="project" value="UniProtKB-UniRule"/>
</dbReference>
<dbReference type="GO" id="GO:0005634">
    <property type="term" value="C:nucleus"/>
    <property type="evidence" value="ECO:0007669"/>
    <property type="project" value="UniProtKB-SubCell"/>
</dbReference>
<protein>
    <recommendedName>
        <fullName evidence="7">Non-structural maintenance of chromosomes element 4</fullName>
    </recommendedName>
</protein>
<organism evidence="10 11">
    <name type="scientific">Ceratopteris richardii</name>
    <name type="common">Triangle waterfern</name>
    <dbReference type="NCBI Taxonomy" id="49495"/>
    <lineage>
        <taxon>Eukaryota</taxon>
        <taxon>Viridiplantae</taxon>
        <taxon>Streptophyta</taxon>
        <taxon>Embryophyta</taxon>
        <taxon>Tracheophyta</taxon>
        <taxon>Polypodiopsida</taxon>
        <taxon>Polypodiidae</taxon>
        <taxon>Polypodiales</taxon>
        <taxon>Pteridineae</taxon>
        <taxon>Pteridaceae</taxon>
        <taxon>Parkerioideae</taxon>
        <taxon>Ceratopteris</taxon>
    </lineage>
</organism>
<name>A0A8T2VCT8_CERRI</name>
<evidence type="ECO:0000259" key="9">
    <source>
        <dbReference type="Pfam" id="PF08743"/>
    </source>
</evidence>
<dbReference type="OrthoDB" id="361242at2759"/>
<comment type="similarity">
    <text evidence="2 7">Belongs to the NSE4 family.</text>
</comment>
<sequence>MCQDAMTRGRTEMGTSKHKNSRRQNGDRKSLADQRLLRAQYRAVKMEIAEHNVDSGRFASVVGNLEHLHNEVCRPREQVADAQALLEITASLLASVKEFKLGPSASVLLSSIIRNFGTDNVLTEDRDEVVMDWERLGHASSSIFSDAPGLSTMMGPMDGQGKQRKKYFRRPRDSLAEIVKPEEVMDSADSEIPTDKNMETMFRVLRKHKSVCLEELVLNRRSFAQTVENIFALSFLVKDGRAEISIKDGRHVVGPMNFPSQQQRELGKGSMNQFVFRFDFKDWQSMKAIVQEGQEHMPHRGKL</sequence>